<dbReference type="RefSeq" id="WP_013882375.1">
    <property type="nucleotide sequence ID" value="NC_015671.1"/>
</dbReference>
<feature type="region of interest" description="Disordered" evidence="1">
    <location>
        <begin position="210"/>
        <end position="304"/>
    </location>
</feature>
<organism evidence="3 4">
    <name type="scientific">Cellulomonas gilvus (strain ATCC 13127 / NRRL B-14078)</name>
    <name type="common">Cellvibrio gilvus</name>
    <dbReference type="NCBI Taxonomy" id="593907"/>
    <lineage>
        <taxon>Bacteria</taxon>
        <taxon>Bacillati</taxon>
        <taxon>Actinomycetota</taxon>
        <taxon>Actinomycetes</taxon>
        <taxon>Micrococcales</taxon>
        <taxon>Cellulomonadaceae</taxon>
        <taxon>Cellulomonas</taxon>
    </lineage>
</organism>
<keyword evidence="2" id="KW-0472">Membrane</keyword>
<keyword evidence="2" id="KW-1133">Transmembrane helix</keyword>
<dbReference type="EMBL" id="CP002665">
    <property type="protein sequence ID" value="AEI10850.1"/>
    <property type="molecule type" value="Genomic_DNA"/>
</dbReference>
<feature type="compositionally biased region" description="Polar residues" evidence="1">
    <location>
        <begin position="210"/>
        <end position="222"/>
    </location>
</feature>
<accession>F8A4N4</accession>
<name>F8A4N4_CELGA</name>
<sequence>MTTPPPRDDASVDPQLLADALRRVSAADPAADAVLDTDALHATLATTTGVDVRGDELAARRARRTRGRWLQAAAAVAAFAVVGAGGYAAGLNGDDKGTAPAISLGSAASSGTTPERDAASAEAWSQTTALGGRVSSDSAVMWPGHGYGGNLVFHAQGLSQDGGTQAAWAFDAASVYSRQTAEKVADAFGVTGTPKEDYGWTVGPVDGSGASVSLSPDGQASVSYYDPTRDPWSCEETRSAPDEPTEDQKAEIADGEAGAGQGDGVSKDDWGTDEPAAEPGVILPATADCDGEAPSTKEAKAEATQTLSTLGLDAAGFELEAARDGGAGTSVSAYQVVDGQRTGVVWSFLVLEDGVQSASGPLAPLVALGDYDVVSPTEAVDRLNDPRFGEAVTAYPLMAAARETTQLSAGVPESSDDAVSPQPTVPPTITPGSDLSWPVSDVMVTDSRLGVALRTFADGSTALVPAYELRDDQGGVWSVVAVVEAQLDFSS</sequence>
<dbReference type="HOGENOM" id="CLU_593050_0_0_11"/>
<evidence type="ECO:0000256" key="1">
    <source>
        <dbReference type="SAM" id="MobiDB-lite"/>
    </source>
</evidence>
<dbReference type="eggNOG" id="ENOG502ZC6F">
    <property type="taxonomic scope" value="Bacteria"/>
</dbReference>
<reference evidence="4" key="1">
    <citation type="submission" date="2011-04" db="EMBL/GenBank/DDBJ databases">
        <title>Complete sequence of Cellvibrio gilvus ATCC 13127.</title>
        <authorList>
            <person name="Lucas S."/>
            <person name="Han J."/>
            <person name="Lapidus A."/>
            <person name="Cheng J.-F."/>
            <person name="Goodwin L."/>
            <person name="Pitluck S."/>
            <person name="Peters L."/>
            <person name="Munk A."/>
            <person name="Detter J.C."/>
            <person name="Han C."/>
            <person name="Tapia R."/>
            <person name="Land M."/>
            <person name="Hauser L."/>
            <person name="Kyrpides N."/>
            <person name="Ivanova N."/>
            <person name="Ovchinnikova G."/>
            <person name="Pagani I."/>
            <person name="Mead D."/>
            <person name="Brumm P."/>
            <person name="Woyke T."/>
        </authorList>
    </citation>
    <scope>NUCLEOTIDE SEQUENCE [LARGE SCALE GENOMIC DNA]</scope>
    <source>
        <strain evidence="4">ATCC 13127 / NRRL B-14078</strain>
    </source>
</reference>
<feature type="compositionally biased region" description="Basic and acidic residues" evidence="1">
    <location>
        <begin position="235"/>
        <end position="252"/>
    </location>
</feature>
<dbReference type="OrthoDB" id="3268840at2"/>
<dbReference type="AlphaFoldDB" id="F8A4N4"/>
<dbReference type="STRING" id="593907.Celgi_0328"/>
<dbReference type="KEGG" id="cga:Celgi_0328"/>
<dbReference type="Proteomes" id="UP000000485">
    <property type="component" value="Chromosome"/>
</dbReference>
<evidence type="ECO:0000313" key="4">
    <source>
        <dbReference type="Proteomes" id="UP000000485"/>
    </source>
</evidence>
<keyword evidence="4" id="KW-1185">Reference proteome</keyword>
<evidence type="ECO:0000256" key="2">
    <source>
        <dbReference type="SAM" id="Phobius"/>
    </source>
</evidence>
<keyword evidence="2" id="KW-0812">Transmembrane</keyword>
<proteinExistence type="predicted"/>
<gene>
    <name evidence="3" type="ordered locus">Celgi_0328</name>
</gene>
<feature type="transmembrane region" description="Helical" evidence="2">
    <location>
        <begin position="69"/>
        <end position="90"/>
    </location>
</feature>
<evidence type="ECO:0000313" key="3">
    <source>
        <dbReference type="EMBL" id="AEI10850.1"/>
    </source>
</evidence>
<protein>
    <submittedName>
        <fullName evidence="3">Uncharacterized protein</fullName>
    </submittedName>
</protein>